<evidence type="ECO:0000256" key="1">
    <source>
        <dbReference type="ARBA" id="ARBA00001974"/>
    </source>
</evidence>
<dbReference type="Gene3D" id="3.50.50.60">
    <property type="entry name" value="FAD/NAD(P)-binding domain"/>
    <property type="match status" value="2"/>
</dbReference>
<dbReference type="PRINTS" id="PR00368">
    <property type="entry name" value="FADPNR"/>
</dbReference>
<dbReference type="InterPro" id="IPR020595">
    <property type="entry name" value="MnmG-rel_CS"/>
</dbReference>
<comment type="cofactor">
    <cofactor evidence="1">
        <name>FAD</name>
        <dbReference type="ChEBI" id="CHEBI:57692"/>
    </cofactor>
</comment>
<dbReference type="PANTHER" id="PTHR11806">
    <property type="entry name" value="GLUCOSE INHIBITED DIVISION PROTEIN A"/>
    <property type="match status" value="1"/>
</dbReference>
<sequence length="412" mass="44641">MISLQYDVIVIGGGHAGIEAALAAARMGCRCAMVTLDARKIGEMSCNPSIGGIGKGQLVREIDALGGEMGRAADRTNIQVKMLNTRKGPAVQSLRTQNDRDEYRRYMCDIIQKNQNIKVLEDEVLDIAVEEGKITGAILKSDRFITTSSIIVATGTFLNGLMHHGLRQSVGGRSGEGSSANLSDAFKRLGFKPGRLKTGTPPRLDGRTIDYSVMGVMSGDSNPESFSTDICGIKDQSLDCYLTYTNEITHEIIRSSLDSSPLFTGAIKGTGPRYCPSIEDKIIRFPDKKDHQIIVEPDGRETSVIYLNGFSTSLPDSIQDRALQTIKGLEGAVVLQYGYAVEYDYIPPEHIKRNLESRLVKGLFLAGQINGTTGYEEAAAQGLMAGVNAALSIRGNSPFILSRSEAYIGVMM</sequence>
<dbReference type="PROSITE" id="PS01280">
    <property type="entry name" value="GIDA_1"/>
    <property type="match status" value="1"/>
</dbReference>
<dbReference type="PANTHER" id="PTHR11806:SF0">
    <property type="entry name" value="PROTEIN MTO1 HOMOLOG, MITOCHONDRIAL"/>
    <property type="match status" value="1"/>
</dbReference>
<dbReference type="GO" id="GO:0030488">
    <property type="term" value="P:tRNA methylation"/>
    <property type="evidence" value="ECO:0007669"/>
    <property type="project" value="TreeGrafter"/>
</dbReference>
<feature type="domain" description="MnmG N-terminal" evidence="5">
    <location>
        <begin position="7"/>
        <end position="396"/>
    </location>
</feature>
<evidence type="ECO:0000259" key="5">
    <source>
        <dbReference type="Pfam" id="PF01134"/>
    </source>
</evidence>
<dbReference type="Pfam" id="PF01134">
    <property type="entry name" value="GIDA"/>
    <property type="match status" value="1"/>
</dbReference>
<dbReference type="SUPFAM" id="SSF51905">
    <property type="entry name" value="FAD/NAD(P)-binding domain"/>
    <property type="match status" value="1"/>
</dbReference>
<dbReference type="AlphaFoldDB" id="A0A382EZV3"/>
<evidence type="ECO:0000256" key="2">
    <source>
        <dbReference type="ARBA" id="ARBA00007653"/>
    </source>
</evidence>
<feature type="non-terminal residue" evidence="6">
    <location>
        <position position="412"/>
    </location>
</feature>
<dbReference type="InterPro" id="IPR004416">
    <property type="entry name" value="MnmG"/>
</dbReference>
<dbReference type="EMBL" id="UINC01046861">
    <property type="protein sequence ID" value="SVB55401.1"/>
    <property type="molecule type" value="Genomic_DNA"/>
</dbReference>
<keyword evidence="3" id="KW-0285">Flavoprotein</keyword>
<evidence type="ECO:0000313" key="6">
    <source>
        <dbReference type="EMBL" id="SVB55401.1"/>
    </source>
</evidence>
<organism evidence="6">
    <name type="scientific">marine metagenome</name>
    <dbReference type="NCBI Taxonomy" id="408172"/>
    <lineage>
        <taxon>unclassified sequences</taxon>
        <taxon>metagenomes</taxon>
        <taxon>ecological metagenomes</taxon>
    </lineage>
</organism>
<dbReference type="InterPro" id="IPR036188">
    <property type="entry name" value="FAD/NAD-bd_sf"/>
</dbReference>
<dbReference type="PRINTS" id="PR00411">
    <property type="entry name" value="PNDRDTASEI"/>
</dbReference>
<keyword evidence="4" id="KW-0274">FAD</keyword>
<dbReference type="InterPro" id="IPR040131">
    <property type="entry name" value="MnmG_N"/>
</dbReference>
<dbReference type="GO" id="GO:0050660">
    <property type="term" value="F:flavin adenine dinucleotide binding"/>
    <property type="evidence" value="ECO:0007669"/>
    <property type="project" value="InterPro"/>
</dbReference>
<proteinExistence type="inferred from homology"/>
<dbReference type="InterPro" id="IPR002218">
    <property type="entry name" value="MnmG-rel"/>
</dbReference>
<gene>
    <name evidence="6" type="ORF">METZ01_LOCUS208255</name>
</gene>
<name>A0A382EZV3_9ZZZZ</name>
<evidence type="ECO:0000256" key="3">
    <source>
        <dbReference type="ARBA" id="ARBA00022630"/>
    </source>
</evidence>
<reference evidence="6" key="1">
    <citation type="submission" date="2018-05" db="EMBL/GenBank/DDBJ databases">
        <authorList>
            <person name="Lanie J.A."/>
            <person name="Ng W.-L."/>
            <person name="Kazmierczak K.M."/>
            <person name="Andrzejewski T.M."/>
            <person name="Davidsen T.M."/>
            <person name="Wayne K.J."/>
            <person name="Tettelin H."/>
            <person name="Glass J.I."/>
            <person name="Rusch D."/>
            <person name="Podicherti R."/>
            <person name="Tsui H.-C.T."/>
            <person name="Winkler M.E."/>
        </authorList>
    </citation>
    <scope>NUCLEOTIDE SEQUENCE</scope>
</reference>
<accession>A0A382EZV3</accession>
<evidence type="ECO:0000256" key="4">
    <source>
        <dbReference type="ARBA" id="ARBA00022827"/>
    </source>
</evidence>
<dbReference type="NCBIfam" id="TIGR00136">
    <property type="entry name" value="mnmG_gidA"/>
    <property type="match status" value="1"/>
</dbReference>
<dbReference type="PROSITE" id="PS01281">
    <property type="entry name" value="GIDA_2"/>
    <property type="match status" value="1"/>
</dbReference>
<dbReference type="GO" id="GO:0002098">
    <property type="term" value="P:tRNA wobble uridine modification"/>
    <property type="evidence" value="ECO:0007669"/>
    <property type="project" value="InterPro"/>
</dbReference>
<comment type="similarity">
    <text evidence="2">Belongs to the MnmG family.</text>
</comment>
<protein>
    <recommendedName>
        <fullName evidence="5">MnmG N-terminal domain-containing protein</fullName>
    </recommendedName>
</protein>